<dbReference type="EMBL" id="BPMK01000008">
    <property type="protein sequence ID" value="GIZ51985.1"/>
    <property type="molecule type" value="Genomic_DNA"/>
</dbReference>
<evidence type="ECO:0000313" key="2">
    <source>
        <dbReference type="EMBL" id="GIZ51985.1"/>
    </source>
</evidence>
<accession>A0ABQ4Q5B0</accession>
<feature type="transmembrane region" description="Helical" evidence="1">
    <location>
        <begin position="12"/>
        <end position="37"/>
    </location>
</feature>
<gene>
    <name evidence="2" type="ORF">NCCP691_19990</name>
</gene>
<keyword evidence="1" id="KW-0472">Membrane</keyword>
<dbReference type="Proteomes" id="UP000887222">
    <property type="component" value="Unassembled WGS sequence"/>
</dbReference>
<keyword evidence="1" id="KW-0812">Transmembrane</keyword>
<evidence type="ECO:0000313" key="3">
    <source>
        <dbReference type="Proteomes" id="UP000887222"/>
    </source>
</evidence>
<proteinExistence type="predicted"/>
<protein>
    <submittedName>
        <fullName evidence="2">Uncharacterized protein</fullName>
    </submittedName>
</protein>
<keyword evidence="3" id="KW-1185">Reference proteome</keyword>
<dbReference type="RefSeq" id="WP_220808153.1">
    <property type="nucleotide sequence ID" value="NZ_BPMK01000008.1"/>
</dbReference>
<keyword evidence="1" id="KW-1133">Transmembrane helix</keyword>
<name>A0ABQ4Q5B0_9BURK</name>
<feature type="transmembrane region" description="Helical" evidence="1">
    <location>
        <begin position="44"/>
        <end position="61"/>
    </location>
</feature>
<sequence length="64" mass="6776">MRPWIFNVDNVNYWTIAMAVGMAVILTGMAVMILDVASASGGELVFFVGFALLLAGVIGAARKD</sequence>
<comment type="caution">
    <text evidence="2">The sequence shown here is derived from an EMBL/GenBank/DDBJ whole genome shotgun (WGS) entry which is preliminary data.</text>
</comment>
<evidence type="ECO:0000256" key="1">
    <source>
        <dbReference type="SAM" id="Phobius"/>
    </source>
</evidence>
<reference evidence="2 3" key="1">
    <citation type="journal article" date="2022" name="Int. J. Syst. Evol. Microbiol.">
        <title>Noviherbaspirillum aridicola sp. nov., isolated from an arid soil in Pakistan.</title>
        <authorList>
            <person name="Khan I.U."/>
            <person name="Saqib M."/>
            <person name="Amin A."/>
            <person name="Hussain F."/>
            <person name="Li L."/>
            <person name="Liu Y.H."/>
            <person name="Fang B.Z."/>
            <person name="Ahmed I."/>
            <person name="Li W.J."/>
        </authorList>
    </citation>
    <scope>NUCLEOTIDE SEQUENCE [LARGE SCALE GENOMIC DNA]</scope>
    <source>
        <strain evidence="2 3">NCCP-691</strain>
    </source>
</reference>
<organism evidence="2 3">
    <name type="scientific">Noviherbaspirillum aridicola</name>
    <dbReference type="NCBI Taxonomy" id="2849687"/>
    <lineage>
        <taxon>Bacteria</taxon>
        <taxon>Pseudomonadati</taxon>
        <taxon>Pseudomonadota</taxon>
        <taxon>Betaproteobacteria</taxon>
        <taxon>Burkholderiales</taxon>
        <taxon>Oxalobacteraceae</taxon>
        <taxon>Noviherbaspirillum</taxon>
    </lineage>
</organism>